<dbReference type="GO" id="GO:0006351">
    <property type="term" value="P:DNA-templated transcription"/>
    <property type="evidence" value="ECO:0007669"/>
    <property type="project" value="InterPro"/>
</dbReference>
<reference evidence="2 3" key="1">
    <citation type="submission" date="2021-07" db="EMBL/GenBank/DDBJ databases">
        <title>Prevalence and characterization of methicillin-resistant Macrococcus spp. in food producing animals and meat in Switzerland in 2019.</title>
        <authorList>
            <person name="Keller J.E."/>
            <person name="Schwendener S."/>
            <person name="Neuenschwander J."/>
            <person name="Overesch G."/>
            <person name="Perreten V."/>
        </authorList>
    </citation>
    <scope>NUCLEOTIDE SEQUENCE [LARGE SCALE GENOMIC DNA]</scope>
    <source>
        <strain evidence="2 3">19Msa0936</strain>
    </source>
</reference>
<accession>A0AAJ4PBY7</accession>
<dbReference type="InterPro" id="IPR011260">
    <property type="entry name" value="RNAP_asu_C"/>
</dbReference>
<dbReference type="GO" id="GO:0003899">
    <property type="term" value="F:DNA-directed RNA polymerase activity"/>
    <property type="evidence" value="ECO:0007669"/>
    <property type="project" value="InterPro"/>
</dbReference>
<evidence type="ECO:0000259" key="1">
    <source>
        <dbReference type="Pfam" id="PF03118"/>
    </source>
</evidence>
<keyword evidence="3" id="KW-1185">Reference proteome</keyword>
<organism evidence="2 3">
    <name type="scientific">Macrococcoides bohemicum</name>
    <dbReference type="NCBI Taxonomy" id="1903056"/>
    <lineage>
        <taxon>Bacteria</taxon>
        <taxon>Bacillati</taxon>
        <taxon>Bacillota</taxon>
        <taxon>Bacilli</taxon>
        <taxon>Bacillales</taxon>
        <taxon>Staphylococcaceae</taxon>
        <taxon>Macrococcoides</taxon>
    </lineage>
</organism>
<dbReference type="GO" id="GO:0003677">
    <property type="term" value="F:DNA binding"/>
    <property type="evidence" value="ECO:0007669"/>
    <property type="project" value="InterPro"/>
</dbReference>
<name>A0AAJ4PBY7_9STAP</name>
<dbReference type="AlphaFoldDB" id="A0AAJ4PBY7"/>
<feature type="domain" description="RNA polymerase alpha subunit C-terminal" evidence="1">
    <location>
        <begin position="7"/>
        <end position="67"/>
    </location>
</feature>
<dbReference type="Pfam" id="PF03118">
    <property type="entry name" value="RNA_pol_A_CTD"/>
    <property type="match status" value="1"/>
</dbReference>
<sequence>MKLEHVSNTLLKQVNKMDFPKISKPALRALDSINVKTLEDVTKFTETELLALHGFGPKGIRILKEVMEVQGLKFKGEFNK</sequence>
<dbReference type="Proteomes" id="UP000826802">
    <property type="component" value="Chromosome"/>
</dbReference>
<gene>
    <name evidence="2" type="ORF">KYI11_02345</name>
</gene>
<proteinExistence type="predicted"/>
<dbReference type="EMBL" id="CP079981">
    <property type="protein sequence ID" value="QYA42799.1"/>
    <property type="molecule type" value="Genomic_DNA"/>
</dbReference>
<protein>
    <recommendedName>
        <fullName evidence="1">RNA polymerase alpha subunit C-terminal domain-containing protein</fullName>
    </recommendedName>
</protein>
<evidence type="ECO:0000313" key="3">
    <source>
        <dbReference type="Proteomes" id="UP000826802"/>
    </source>
</evidence>
<evidence type="ECO:0000313" key="2">
    <source>
        <dbReference type="EMBL" id="QYA42799.1"/>
    </source>
</evidence>